<evidence type="ECO:0000313" key="5">
    <source>
        <dbReference type="EMBL" id="KKU55250.1"/>
    </source>
</evidence>
<evidence type="ECO:0000313" key="6">
    <source>
        <dbReference type="Proteomes" id="UP000034607"/>
    </source>
</evidence>
<evidence type="ECO:0000256" key="3">
    <source>
        <dbReference type="ARBA" id="ARBA00022741"/>
    </source>
</evidence>
<dbReference type="PANTHER" id="PTHR11088">
    <property type="entry name" value="TRNA DIMETHYLALLYLTRANSFERASE"/>
    <property type="match status" value="1"/>
</dbReference>
<dbReference type="InterPro" id="IPR027417">
    <property type="entry name" value="P-loop_NTPase"/>
</dbReference>
<dbReference type="PANTHER" id="PTHR11088:SF60">
    <property type="entry name" value="TRNA DIMETHYLALLYLTRANSFERASE"/>
    <property type="match status" value="1"/>
</dbReference>
<accession>A0A0G1UC23</accession>
<dbReference type="Gene3D" id="3.40.50.300">
    <property type="entry name" value="P-loop containing nucleotide triphosphate hydrolases"/>
    <property type="match status" value="1"/>
</dbReference>
<proteinExistence type="inferred from homology"/>
<dbReference type="Pfam" id="PF01715">
    <property type="entry name" value="IPPT"/>
    <property type="match status" value="1"/>
</dbReference>
<dbReference type="AlphaFoldDB" id="A0A0G1UC23"/>
<evidence type="ECO:0000256" key="2">
    <source>
        <dbReference type="ARBA" id="ARBA00022679"/>
    </source>
</evidence>
<dbReference type="InterPro" id="IPR039657">
    <property type="entry name" value="Dimethylallyltransferase"/>
</dbReference>
<organism evidence="5 6">
    <name type="scientific">Candidatus Amesbacteria bacterium GW2011_GWA2_47_11</name>
    <dbReference type="NCBI Taxonomy" id="1618357"/>
    <lineage>
        <taxon>Bacteria</taxon>
        <taxon>Candidatus Amesiibacteriota</taxon>
    </lineage>
</organism>
<dbReference type="Gene3D" id="1.10.20.140">
    <property type="match status" value="1"/>
</dbReference>
<keyword evidence="2 5" id="KW-0808">Transferase</keyword>
<keyword evidence="4" id="KW-0067">ATP-binding</keyword>
<dbReference type="Proteomes" id="UP000034607">
    <property type="component" value="Unassembled WGS sequence"/>
</dbReference>
<dbReference type="EMBL" id="LCNM01000023">
    <property type="protein sequence ID" value="KKU55250.1"/>
    <property type="molecule type" value="Genomic_DNA"/>
</dbReference>
<dbReference type="GO" id="GO:0006400">
    <property type="term" value="P:tRNA modification"/>
    <property type="evidence" value="ECO:0007669"/>
    <property type="project" value="TreeGrafter"/>
</dbReference>
<reference evidence="5 6" key="1">
    <citation type="journal article" date="2015" name="Nature">
        <title>rRNA introns, odd ribosomes, and small enigmatic genomes across a large radiation of phyla.</title>
        <authorList>
            <person name="Brown C.T."/>
            <person name="Hug L.A."/>
            <person name="Thomas B.C."/>
            <person name="Sharon I."/>
            <person name="Castelle C.J."/>
            <person name="Singh A."/>
            <person name="Wilkins M.J."/>
            <person name="Williams K.H."/>
            <person name="Banfield J.F."/>
        </authorList>
    </citation>
    <scope>NUCLEOTIDE SEQUENCE [LARGE SCALE GENOMIC DNA]</scope>
</reference>
<dbReference type="GO" id="GO:0005524">
    <property type="term" value="F:ATP binding"/>
    <property type="evidence" value="ECO:0007669"/>
    <property type="project" value="UniProtKB-KW"/>
</dbReference>
<evidence type="ECO:0000256" key="4">
    <source>
        <dbReference type="ARBA" id="ARBA00022840"/>
    </source>
</evidence>
<dbReference type="GO" id="GO:0052381">
    <property type="term" value="F:tRNA dimethylallyltransferase activity"/>
    <property type="evidence" value="ECO:0007669"/>
    <property type="project" value="TreeGrafter"/>
</dbReference>
<name>A0A0G1UC23_9BACT</name>
<evidence type="ECO:0000256" key="1">
    <source>
        <dbReference type="ARBA" id="ARBA00005842"/>
    </source>
</evidence>
<comment type="similarity">
    <text evidence="1">Belongs to the IPP transferase family.</text>
</comment>
<gene>
    <name evidence="5" type="ORF">UX78_C0023G0002</name>
</gene>
<protein>
    <submittedName>
        <fullName evidence="5">tRNA dimethylallyltransferase</fullName>
    </submittedName>
</protein>
<comment type="caution">
    <text evidence="5">The sequence shown here is derived from an EMBL/GenBank/DDBJ whole genome shotgun (WGS) entry which is preliminary data.</text>
</comment>
<dbReference type="PATRIC" id="fig|1618357.3.peg.902"/>
<keyword evidence="3" id="KW-0547">Nucleotide-binding</keyword>
<sequence length="307" mass="35052">MAKKFKGEIVSADSRQVYVGMDIVTGKDLPSNLKSQISNLKWRDRNLGFYEIGGIKVWLYDVVSPNEPFNVAFWKECADIVIADIRSRDSLPVVVGGTGLYLKSLTHSLSQISVPPHQILRTQLAAKSAKYLFNYLNKLDPNRASRLNSSDRANPRRLIRAIEIALSSNQPPPSLLAKTRAEGENLREGRGVSYLTIGLTAPRAELYRRVDLRVDDRLRQGAEAECQRLVSKYGWDLPSFTASGYRALRSSEPKTIWSNLEHAYIRRQLTWFTHKPDVRWFDITASRWQSRAQELISSWYNDLNTRP</sequence>